<evidence type="ECO:0000256" key="3">
    <source>
        <dbReference type="ARBA" id="ARBA00022777"/>
    </source>
</evidence>
<organism evidence="5 6">
    <name type="scientific">Ridgeia piscesae</name>
    <name type="common">Tubeworm</name>
    <dbReference type="NCBI Taxonomy" id="27915"/>
    <lineage>
        <taxon>Eukaryota</taxon>
        <taxon>Metazoa</taxon>
        <taxon>Spiralia</taxon>
        <taxon>Lophotrochozoa</taxon>
        <taxon>Annelida</taxon>
        <taxon>Polychaeta</taxon>
        <taxon>Sedentaria</taxon>
        <taxon>Canalipalpata</taxon>
        <taxon>Sabellida</taxon>
        <taxon>Siboglinidae</taxon>
        <taxon>Ridgeia</taxon>
    </lineage>
</organism>
<dbReference type="Gene3D" id="3.30.470.160">
    <property type="entry name" value="Inositol polyphosphate kinase"/>
    <property type="match status" value="1"/>
</dbReference>
<accession>A0AAD9P2Q3</accession>
<keyword evidence="6" id="KW-1185">Reference proteome</keyword>
<evidence type="ECO:0000313" key="5">
    <source>
        <dbReference type="EMBL" id="KAK2186855.1"/>
    </source>
</evidence>
<dbReference type="EMBL" id="JAODUO010000186">
    <property type="protein sequence ID" value="KAK2186855.1"/>
    <property type="molecule type" value="Genomic_DNA"/>
</dbReference>
<keyword evidence="3 4" id="KW-0418">Kinase</keyword>
<dbReference type="AlphaFoldDB" id="A0AAD9P2Q3"/>
<dbReference type="Pfam" id="PF03770">
    <property type="entry name" value="IPK"/>
    <property type="match status" value="1"/>
</dbReference>
<evidence type="ECO:0000256" key="4">
    <source>
        <dbReference type="RuleBase" id="RU363090"/>
    </source>
</evidence>
<dbReference type="GO" id="GO:0046854">
    <property type="term" value="P:phosphatidylinositol phosphate biosynthetic process"/>
    <property type="evidence" value="ECO:0007669"/>
    <property type="project" value="TreeGrafter"/>
</dbReference>
<comment type="similarity">
    <text evidence="1 4">Belongs to the inositol phosphokinase (IPK) family.</text>
</comment>
<dbReference type="SUPFAM" id="SSF56104">
    <property type="entry name" value="SAICAR synthase-like"/>
    <property type="match status" value="1"/>
</dbReference>
<dbReference type="GO" id="GO:0032958">
    <property type="term" value="P:inositol phosphate biosynthetic process"/>
    <property type="evidence" value="ECO:0007669"/>
    <property type="project" value="InterPro"/>
</dbReference>
<dbReference type="GO" id="GO:0005737">
    <property type="term" value="C:cytoplasm"/>
    <property type="evidence" value="ECO:0007669"/>
    <property type="project" value="TreeGrafter"/>
</dbReference>
<dbReference type="EC" id="2.7.-.-" evidence="4"/>
<dbReference type="PANTHER" id="PTHR12400">
    <property type="entry name" value="INOSITOL POLYPHOSPHATE KINASE"/>
    <property type="match status" value="1"/>
</dbReference>
<dbReference type="Proteomes" id="UP001209878">
    <property type="component" value="Unassembled WGS sequence"/>
</dbReference>
<dbReference type="PANTHER" id="PTHR12400:SF26">
    <property type="entry name" value="KINASE"/>
    <property type="match status" value="1"/>
</dbReference>
<keyword evidence="2 4" id="KW-0808">Transferase</keyword>
<dbReference type="InterPro" id="IPR038286">
    <property type="entry name" value="IPK_sf"/>
</dbReference>
<gene>
    <name evidence="5" type="ORF">NP493_186g01049</name>
</gene>
<dbReference type="InterPro" id="IPR005522">
    <property type="entry name" value="IPK"/>
</dbReference>
<reference evidence="5" key="1">
    <citation type="journal article" date="2023" name="Mol. Biol. Evol.">
        <title>Third-Generation Sequencing Reveals the Adaptive Role of the Epigenome in Three Deep-Sea Polychaetes.</title>
        <authorList>
            <person name="Perez M."/>
            <person name="Aroh O."/>
            <person name="Sun Y."/>
            <person name="Lan Y."/>
            <person name="Juniper S.K."/>
            <person name="Young C.R."/>
            <person name="Angers B."/>
            <person name="Qian P.Y."/>
        </authorList>
    </citation>
    <scope>NUCLEOTIDE SEQUENCE</scope>
    <source>
        <strain evidence="5">R07B-5</strain>
    </source>
</reference>
<evidence type="ECO:0000313" key="6">
    <source>
        <dbReference type="Proteomes" id="UP001209878"/>
    </source>
</evidence>
<evidence type="ECO:0000256" key="1">
    <source>
        <dbReference type="ARBA" id="ARBA00007374"/>
    </source>
</evidence>
<name>A0AAD9P2Q3_RIDPI</name>
<comment type="caution">
    <text evidence="5">The sequence shown here is derived from an EMBL/GenBank/DDBJ whole genome shotgun (WGS) entry which is preliminary data.</text>
</comment>
<dbReference type="GO" id="GO:0005634">
    <property type="term" value="C:nucleus"/>
    <property type="evidence" value="ECO:0007669"/>
    <property type="project" value="TreeGrafter"/>
</dbReference>
<evidence type="ECO:0000256" key="2">
    <source>
        <dbReference type="ARBA" id="ARBA00022679"/>
    </source>
</evidence>
<protein>
    <recommendedName>
        <fullName evidence="4">Kinase</fullName>
        <ecNumber evidence="4">2.7.-.-</ecNumber>
    </recommendedName>
</protein>
<proteinExistence type="inferred from homology"/>
<dbReference type="GO" id="GO:0000828">
    <property type="term" value="F:inositol hexakisphosphate kinase activity"/>
    <property type="evidence" value="ECO:0007669"/>
    <property type="project" value="TreeGrafter"/>
</dbReference>
<sequence length="433" mass="48794">MPSVASAIWHSLSNERSKCSIGDTQQPGRMKRMKQMKNCFQHRSPAVTLAANALDLALPAGAALLKNRKNCWVQLAGHPGSFAPAGPHTIWKKRLGKENSETLAYKLLMNDITKDVIPKFYREVEYNDNSYIEMEDLLQHFSDPFIMDIKMGTRTFLESEVSNSTLRKDLYEKMIKIDPSEPTAQENEDKAITKLRYMQFREKGSTTSTLGFRIQAMRVPGKPPVTDLQKVKTKEQVSDILAKFLDGNASVQAKLVKRCQEIRRKFEKSDFFKHQMEVIGSSLLLLFDRSNEANVWMIDFAKTRLLDKSTPVTHRAPWAIGNHEDGYLTGLDNLIQMLSKPELTKKTTQDAQVAVPVITPHKQTTLESPHTKTTVTHHKSTPTLEAPHVKAAVTLHKSTTLEVSHEKPTLTAVHTNGVLCTVQDSRHNNISVT</sequence>